<dbReference type="GO" id="GO:0004016">
    <property type="term" value="F:adenylate cyclase activity"/>
    <property type="evidence" value="ECO:0007669"/>
    <property type="project" value="TreeGrafter"/>
</dbReference>
<dbReference type="GO" id="GO:0005525">
    <property type="term" value="F:GTP binding"/>
    <property type="evidence" value="ECO:0007669"/>
    <property type="project" value="UniProtKB-KW"/>
</dbReference>
<dbReference type="GO" id="GO:0001653">
    <property type="term" value="F:peptide receptor activity"/>
    <property type="evidence" value="ECO:0007669"/>
    <property type="project" value="TreeGrafter"/>
</dbReference>
<dbReference type="FunFam" id="3.30.70.1230:FF:000004">
    <property type="entry name" value="Guanylate cyclase"/>
    <property type="match status" value="1"/>
</dbReference>
<dbReference type="GO" id="GO:0035556">
    <property type="term" value="P:intracellular signal transduction"/>
    <property type="evidence" value="ECO:0007669"/>
    <property type="project" value="InterPro"/>
</dbReference>
<dbReference type="InterPro" id="IPR050401">
    <property type="entry name" value="Cyclic_nucleotide_synthase"/>
</dbReference>
<keyword evidence="8" id="KW-0472">Membrane</keyword>
<dbReference type="AlphaFoldDB" id="A0A8S3Z6D5"/>
<dbReference type="GO" id="GO:0004383">
    <property type="term" value="F:guanylate cyclase activity"/>
    <property type="evidence" value="ECO:0007669"/>
    <property type="project" value="UniProtKB-EC"/>
</dbReference>
<keyword evidence="12" id="KW-0141">cGMP biosynthesis</keyword>
<evidence type="ECO:0000256" key="6">
    <source>
        <dbReference type="ARBA" id="ARBA00022989"/>
    </source>
</evidence>
<dbReference type="PROSITE" id="PS00452">
    <property type="entry name" value="GUANYLATE_CYCLASE_1"/>
    <property type="match status" value="1"/>
</dbReference>
<organism evidence="15 16">
    <name type="scientific">Candidula unifasciata</name>
    <dbReference type="NCBI Taxonomy" id="100452"/>
    <lineage>
        <taxon>Eukaryota</taxon>
        <taxon>Metazoa</taxon>
        <taxon>Spiralia</taxon>
        <taxon>Lophotrochozoa</taxon>
        <taxon>Mollusca</taxon>
        <taxon>Gastropoda</taxon>
        <taxon>Heterobranchia</taxon>
        <taxon>Euthyneura</taxon>
        <taxon>Panpulmonata</taxon>
        <taxon>Eupulmonata</taxon>
        <taxon>Stylommatophora</taxon>
        <taxon>Helicina</taxon>
        <taxon>Helicoidea</taxon>
        <taxon>Geomitridae</taxon>
        <taxon>Candidula</taxon>
    </lineage>
</organism>
<keyword evidence="4" id="KW-0732">Signal</keyword>
<dbReference type="EC" id="4.6.1.2" evidence="2"/>
<keyword evidence="6" id="KW-1133">Transmembrane helix</keyword>
<dbReference type="Gene3D" id="3.30.70.1230">
    <property type="entry name" value="Nucleotide cyclase"/>
    <property type="match status" value="1"/>
</dbReference>
<sequence length="303" mass="34111">MVSIYFSDIVGFTSLSAVSSPLEVVELLNALYSKFDAAIENFDVYKVETIGDAYMVVSGLPLRNGKDHVLHIARLALQLLREVARFEVPHKPEHKLQLRIGLHSGPVVAGVVGLKMPRYCLFGDTVNTASRMESNGEACKIHMSENTKSLLDEMGRFETELRGDIEIKGKGVQRTFWLLQELNSTTNKTVLPQELDPTTNNTVFANPALQRQAGSQQTYKVQYHRRSISDLQYPDPPLMGSHSTESMKSLSSILRVNSYTGFHNPGFNWSLDDASLRESPQQPRKCDNLTLDFRPTRQFLELH</sequence>
<dbReference type="InterPro" id="IPR001054">
    <property type="entry name" value="A/G_cyclase"/>
</dbReference>
<keyword evidence="7" id="KW-0342">GTP-binding</keyword>
<dbReference type="PROSITE" id="PS50125">
    <property type="entry name" value="GUANYLATE_CYCLASE_2"/>
    <property type="match status" value="1"/>
</dbReference>
<feature type="domain" description="Guanylate cyclase" evidence="14">
    <location>
        <begin position="3"/>
        <end position="133"/>
    </location>
</feature>
<keyword evidence="11 13" id="KW-0456">Lyase</keyword>
<evidence type="ECO:0000256" key="9">
    <source>
        <dbReference type="ARBA" id="ARBA00023170"/>
    </source>
</evidence>
<dbReference type="InterPro" id="IPR018297">
    <property type="entry name" value="A/G_cyclase_CS"/>
</dbReference>
<evidence type="ECO:0000256" key="7">
    <source>
        <dbReference type="ARBA" id="ARBA00023134"/>
    </source>
</evidence>
<evidence type="ECO:0000256" key="12">
    <source>
        <dbReference type="ARBA" id="ARBA00023293"/>
    </source>
</evidence>
<dbReference type="GO" id="GO:0005886">
    <property type="term" value="C:plasma membrane"/>
    <property type="evidence" value="ECO:0007669"/>
    <property type="project" value="TreeGrafter"/>
</dbReference>
<evidence type="ECO:0000256" key="2">
    <source>
        <dbReference type="ARBA" id="ARBA00012202"/>
    </source>
</evidence>
<evidence type="ECO:0000256" key="10">
    <source>
        <dbReference type="ARBA" id="ARBA00023180"/>
    </source>
</evidence>
<evidence type="ECO:0000256" key="3">
    <source>
        <dbReference type="ARBA" id="ARBA00022692"/>
    </source>
</evidence>
<comment type="similarity">
    <text evidence="13">Belongs to the adenylyl cyclase class-4/guanylyl cyclase family.</text>
</comment>
<comment type="caution">
    <text evidence="15">The sequence shown here is derived from an EMBL/GenBank/DDBJ whole genome shotgun (WGS) entry which is preliminary data.</text>
</comment>
<keyword evidence="3" id="KW-0812">Transmembrane</keyword>
<comment type="subcellular location">
    <subcellularLocation>
        <location evidence="1">Membrane</location>
        <topology evidence="1">Single-pass type I membrane protein</topology>
    </subcellularLocation>
</comment>
<dbReference type="Proteomes" id="UP000678393">
    <property type="component" value="Unassembled WGS sequence"/>
</dbReference>
<keyword evidence="10" id="KW-0325">Glycoprotein</keyword>
<evidence type="ECO:0000313" key="15">
    <source>
        <dbReference type="EMBL" id="CAG5123828.1"/>
    </source>
</evidence>
<dbReference type="Pfam" id="PF00211">
    <property type="entry name" value="Guanylate_cyc"/>
    <property type="match status" value="1"/>
</dbReference>
<reference evidence="15" key="1">
    <citation type="submission" date="2021-04" db="EMBL/GenBank/DDBJ databases">
        <authorList>
            <consortium name="Molecular Ecology Group"/>
        </authorList>
    </citation>
    <scope>NUCLEOTIDE SEQUENCE</scope>
</reference>
<evidence type="ECO:0000256" key="4">
    <source>
        <dbReference type="ARBA" id="ARBA00022729"/>
    </source>
</evidence>
<evidence type="ECO:0000256" key="8">
    <source>
        <dbReference type="ARBA" id="ARBA00023136"/>
    </source>
</evidence>
<gene>
    <name evidence="15" type="ORF">CUNI_LOCUS9386</name>
</gene>
<keyword evidence="9" id="KW-0675">Receptor</keyword>
<evidence type="ECO:0000259" key="14">
    <source>
        <dbReference type="PROSITE" id="PS50125"/>
    </source>
</evidence>
<proteinExistence type="inferred from homology"/>
<evidence type="ECO:0000256" key="1">
    <source>
        <dbReference type="ARBA" id="ARBA00004479"/>
    </source>
</evidence>
<accession>A0A8S3Z6D5</accession>
<dbReference type="InterPro" id="IPR029787">
    <property type="entry name" value="Nucleotide_cyclase"/>
</dbReference>
<protein>
    <recommendedName>
        <fullName evidence="2">guanylate cyclase</fullName>
        <ecNumber evidence="2">4.6.1.2</ecNumber>
    </recommendedName>
</protein>
<evidence type="ECO:0000256" key="13">
    <source>
        <dbReference type="RuleBase" id="RU000405"/>
    </source>
</evidence>
<evidence type="ECO:0000256" key="11">
    <source>
        <dbReference type="ARBA" id="ARBA00023239"/>
    </source>
</evidence>
<dbReference type="PANTHER" id="PTHR11920:SF494">
    <property type="entry name" value="ATRIAL NATRIURETIC PEPTIDE RECEPTOR 2"/>
    <property type="match status" value="1"/>
</dbReference>
<evidence type="ECO:0000256" key="5">
    <source>
        <dbReference type="ARBA" id="ARBA00022741"/>
    </source>
</evidence>
<dbReference type="OrthoDB" id="60033at2759"/>
<dbReference type="CDD" id="cd07302">
    <property type="entry name" value="CHD"/>
    <property type="match status" value="1"/>
</dbReference>
<evidence type="ECO:0000313" key="16">
    <source>
        <dbReference type="Proteomes" id="UP000678393"/>
    </source>
</evidence>
<keyword evidence="16" id="KW-1185">Reference proteome</keyword>
<keyword evidence="5" id="KW-0547">Nucleotide-binding</keyword>
<dbReference type="EMBL" id="CAJHNH020001629">
    <property type="protein sequence ID" value="CAG5123828.1"/>
    <property type="molecule type" value="Genomic_DNA"/>
</dbReference>
<dbReference type="SMART" id="SM00044">
    <property type="entry name" value="CYCc"/>
    <property type="match status" value="1"/>
</dbReference>
<dbReference type="SUPFAM" id="SSF55073">
    <property type="entry name" value="Nucleotide cyclase"/>
    <property type="match status" value="1"/>
</dbReference>
<dbReference type="PANTHER" id="PTHR11920">
    <property type="entry name" value="GUANYLYL CYCLASE"/>
    <property type="match status" value="1"/>
</dbReference>
<name>A0A8S3Z6D5_9EUPU</name>
<dbReference type="GO" id="GO:0007168">
    <property type="term" value="P:receptor guanylyl cyclase signaling pathway"/>
    <property type="evidence" value="ECO:0007669"/>
    <property type="project" value="TreeGrafter"/>
</dbReference>